<comment type="caution">
    <text evidence="1">The sequence shown here is derived from an EMBL/GenBank/DDBJ whole genome shotgun (WGS) entry which is preliminary data.</text>
</comment>
<dbReference type="InterPro" id="IPR029058">
    <property type="entry name" value="AB_hydrolase_fold"/>
</dbReference>
<dbReference type="Proteomes" id="UP001345691">
    <property type="component" value="Unassembled WGS sequence"/>
</dbReference>
<reference evidence="1 2" key="1">
    <citation type="submission" date="2023-08" db="EMBL/GenBank/DDBJ databases">
        <title>Black Yeasts Isolated from many extreme environments.</title>
        <authorList>
            <person name="Coleine C."/>
            <person name="Stajich J.E."/>
            <person name="Selbmann L."/>
        </authorList>
    </citation>
    <scope>NUCLEOTIDE SEQUENCE [LARGE SCALE GENOMIC DNA]</scope>
    <source>
        <strain evidence="1 2">CCFEE 6328</strain>
    </source>
</reference>
<evidence type="ECO:0008006" key="3">
    <source>
        <dbReference type="Google" id="ProtNLM"/>
    </source>
</evidence>
<gene>
    <name evidence="1" type="ORF">LTR69_011415</name>
</gene>
<dbReference type="EMBL" id="JAVRRF010000062">
    <property type="protein sequence ID" value="KAK5048389.1"/>
    <property type="molecule type" value="Genomic_DNA"/>
</dbReference>
<dbReference type="Gene3D" id="3.40.50.1820">
    <property type="entry name" value="alpha/beta hydrolase"/>
    <property type="match status" value="1"/>
</dbReference>
<accession>A0ABR0IV25</accession>
<keyword evidence="2" id="KW-1185">Reference proteome</keyword>
<sequence length="178" mass="19895">MAFNLSLLIYDQVSIQYGTSREVSELIDLLPMFITSDESFGFDHIFCVGVSLGGHATYHVLSDDPRVSAGVVIIGCPDVAALMEERASKNDFERKLPPSFRETARRLSPKLEEVAKKGILILRDIEDTLVPWGPSEIFVNKLPKEKTRIVGYEGIGHELTQAMMQDTAKWICDVRHGT</sequence>
<dbReference type="SUPFAM" id="SSF53474">
    <property type="entry name" value="alpha/beta-Hydrolases"/>
    <property type="match status" value="1"/>
</dbReference>
<proteinExistence type="predicted"/>
<evidence type="ECO:0000313" key="1">
    <source>
        <dbReference type="EMBL" id="KAK5048389.1"/>
    </source>
</evidence>
<protein>
    <recommendedName>
        <fullName evidence="3">Serine aminopeptidase S33 domain-containing protein</fullName>
    </recommendedName>
</protein>
<name>A0ABR0IV25_9EURO</name>
<evidence type="ECO:0000313" key="2">
    <source>
        <dbReference type="Proteomes" id="UP001345691"/>
    </source>
</evidence>
<organism evidence="1 2">
    <name type="scientific">Exophiala sideris</name>
    <dbReference type="NCBI Taxonomy" id="1016849"/>
    <lineage>
        <taxon>Eukaryota</taxon>
        <taxon>Fungi</taxon>
        <taxon>Dikarya</taxon>
        <taxon>Ascomycota</taxon>
        <taxon>Pezizomycotina</taxon>
        <taxon>Eurotiomycetes</taxon>
        <taxon>Chaetothyriomycetidae</taxon>
        <taxon>Chaetothyriales</taxon>
        <taxon>Herpotrichiellaceae</taxon>
        <taxon>Exophiala</taxon>
    </lineage>
</organism>